<dbReference type="HOGENOM" id="CLU_2500601_0_0_1"/>
<dbReference type="AlphaFoldDB" id="E0W020"/>
<gene>
    <name evidence="2" type="primary">8235669</name>
    <name evidence="1" type="ORF">Phum_PHUM543110</name>
</gene>
<reference evidence="2" key="3">
    <citation type="submission" date="2021-02" db="UniProtKB">
        <authorList>
            <consortium name="EnsemblMetazoa"/>
        </authorList>
    </citation>
    <scope>IDENTIFICATION</scope>
    <source>
        <strain evidence="2">USDA</strain>
    </source>
</reference>
<reference evidence="1" key="1">
    <citation type="submission" date="2007-04" db="EMBL/GenBank/DDBJ databases">
        <title>Annotation of Pediculus humanus corporis strain USDA.</title>
        <authorList>
            <person name="Kirkness E."/>
            <person name="Hannick L."/>
            <person name="Hass B."/>
            <person name="Bruggner R."/>
            <person name="Lawson D."/>
            <person name="Bidwell S."/>
            <person name="Joardar V."/>
            <person name="Caler E."/>
            <person name="Walenz B."/>
            <person name="Inman J."/>
            <person name="Schobel S."/>
            <person name="Galinsky K."/>
            <person name="Amedeo P."/>
            <person name="Strausberg R."/>
        </authorList>
    </citation>
    <scope>NUCLEOTIDE SEQUENCE</scope>
    <source>
        <strain evidence="1">USDA</strain>
    </source>
</reference>
<dbReference type="KEGG" id="phu:Phum_PHUM543110"/>
<keyword evidence="3" id="KW-1185">Reference proteome</keyword>
<dbReference type="GeneID" id="8235669"/>
<dbReference type="RefSeq" id="XP_002431715.1">
    <property type="nucleotide sequence ID" value="XM_002431670.1"/>
</dbReference>
<accession>E0W020</accession>
<evidence type="ECO:0000313" key="2">
    <source>
        <dbReference type="EnsemblMetazoa" id="PHUM543110-PA"/>
    </source>
</evidence>
<sequence>MLRGSPNGEDRGALKMEEKLEVESLLNFIPSKVKFKGQIRRESDIMEKQKKKVPLTSWHTWNSKNVSMSKISQNSKVHTRESGNPT</sequence>
<dbReference type="CTD" id="8235669"/>
<dbReference type="EMBL" id="AAZO01006598">
    <property type="status" value="NOT_ANNOTATED_CDS"/>
    <property type="molecule type" value="Genomic_DNA"/>
</dbReference>
<dbReference type="VEuPathDB" id="VectorBase:PHUM543110"/>
<dbReference type="InParanoid" id="E0W020"/>
<reference evidence="1" key="2">
    <citation type="submission" date="2007-04" db="EMBL/GenBank/DDBJ databases">
        <title>The genome of the human body louse.</title>
        <authorList>
            <consortium name="The Human Body Louse Genome Consortium"/>
            <person name="Kirkness E."/>
            <person name="Walenz B."/>
            <person name="Hass B."/>
            <person name="Bruggner R."/>
            <person name="Strausberg R."/>
        </authorList>
    </citation>
    <scope>NUCLEOTIDE SEQUENCE</scope>
    <source>
        <strain evidence="1">USDA</strain>
    </source>
</reference>
<evidence type="ECO:0000313" key="1">
    <source>
        <dbReference type="EMBL" id="EEB18977.1"/>
    </source>
</evidence>
<organism>
    <name type="scientific">Pediculus humanus subsp. corporis</name>
    <name type="common">Body louse</name>
    <dbReference type="NCBI Taxonomy" id="121224"/>
    <lineage>
        <taxon>Eukaryota</taxon>
        <taxon>Metazoa</taxon>
        <taxon>Ecdysozoa</taxon>
        <taxon>Arthropoda</taxon>
        <taxon>Hexapoda</taxon>
        <taxon>Insecta</taxon>
        <taxon>Pterygota</taxon>
        <taxon>Neoptera</taxon>
        <taxon>Paraneoptera</taxon>
        <taxon>Psocodea</taxon>
        <taxon>Troctomorpha</taxon>
        <taxon>Phthiraptera</taxon>
        <taxon>Anoplura</taxon>
        <taxon>Pediculidae</taxon>
        <taxon>Pediculus</taxon>
    </lineage>
</organism>
<dbReference type="EMBL" id="DS235854">
    <property type="protein sequence ID" value="EEB18977.1"/>
    <property type="molecule type" value="Genomic_DNA"/>
</dbReference>
<protein>
    <submittedName>
        <fullName evidence="1 2">Uncharacterized protein</fullName>
    </submittedName>
</protein>
<name>E0W020_PEDHC</name>
<proteinExistence type="predicted"/>
<dbReference type="Proteomes" id="UP000009046">
    <property type="component" value="Unassembled WGS sequence"/>
</dbReference>
<evidence type="ECO:0000313" key="3">
    <source>
        <dbReference type="Proteomes" id="UP000009046"/>
    </source>
</evidence>
<dbReference type="EnsemblMetazoa" id="PHUM543110-RA">
    <property type="protein sequence ID" value="PHUM543110-PA"/>
    <property type="gene ID" value="PHUM543110"/>
</dbReference>